<evidence type="ECO:0000313" key="3">
    <source>
        <dbReference type="Proteomes" id="UP001500393"/>
    </source>
</evidence>
<dbReference type="Proteomes" id="UP001500393">
    <property type="component" value="Unassembled WGS sequence"/>
</dbReference>
<accession>A0ABN2CCE6</accession>
<name>A0ABN2CCE6_9ACTN</name>
<proteinExistence type="predicted"/>
<reference evidence="2 3" key="1">
    <citation type="journal article" date="2019" name="Int. J. Syst. Evol. Microbiol.">
        <title>The Global Catalogue of Microorganisms (GCM) 10K type strain sequencing project: providing services to taxonomists for standard genome sequencing and annotation.</title>
        <authorList>
            <consortium name="The Broad Institute Genomics Platform"/>
            <consortium name="The Broad Institute Genome Sequencing Center for Infectious Disease"/>
            <person name="Wu L."/>
            <person name="Ma J."/>
        </authorList>
    </citation>
    <scope>NUCLEOTIDE SEQUENCE [LARGE SCALE GENOMIC DNA]</scope>
    <source>
        <strain evidence="2 3">JCM 14969</strain>
    </source>
</reference>
<protein>
    <submittedName>
        <fullName evidence="2">Uncharacterized protein</fullName>
    </submittedName>
</protein>
<feature type="region of interest" description="Disordered" evidence="1">
    <location>
        <begin position="1"/>
        <end position="20"/>
    </location>
</feature>
<evidence type="ECO:0000256" key="1">
    <source>
        <dbReference type="SAM" id="MobiDB-lite"/>
    </source>
</evidence>
<gene>
    <name evidence="2" type="ORF">GCM10009789_05920</name>
</gene>
<comment type="caution">
    <text evidence="2">The sequence shown here is derived from an EMBL/GenBank/DDBJ whole genome shotgun (WGS) entry which is preliminary data.</text>
</comment>
<dbReference type="EMBL" id="BAAAOS010000006">
    <property type="protein sequence ID" value="GAA1555290.1"/>
    <property type="molecule type" value="Genomic_DNA"/>
</dbReference>
<keyword evidence="3" id="KW-1185">Reference proteome</keyword>
<sequence length="62" mass="7069">MEWEGSDADESRPDCDSRGWPILHATNDPCDGINPMTGRPCVRNWHNAYHRDEVGAEWLDDA</sequence>
<evidence type="ECO:0000313" key="2">
    <source>
        <dbReference type="EMBL" id="GAA1555290.1"/>
    </source>
</evidence>
<organism evidence="2 3">
    <name type="scientific">Kribbella sancticallisti</name>
    <dbReference type="NCBI Taxonomy" id="460087"/>
    <lineage>
        <taxon>Bacteria</taxon>
        <taxon>Bacillati</taxon>
        <taxon>Actinomycetota</taxon>
        <taxon>Actinomycetes</taxon>
        <taxon>Propionibacteriales</taxon>
        <taxon>Kribbellaceae</taxon>
        <taxon>Kribbella</taxon>
    </lineage>
</organism>